<protein>
    <submittedName>
        <fullName evidence="2">Uncharacterized protein</fullName>
    </submittedName>
</protein>
<evidence type="ECO:0000313" key="3">
    <source>
        <dbReference type="Proteomes" id="UP001460270"/>
    </source>
</evidence>
<feature type="compositionally biased region" description="Basic and acidic residues" evidence="1">
    <location>
        <begin position="462"/>
        <end position="479"/>
    </location>
</feature>
<proteinExistence type="predicted"/>
<organism evidence="2 3">
    <name type="scientific">Mugilogobius chulae</name>
    <name type="common">yellowstripe goby</name>
    <dbReference type="NCBI Taxonomy" id="88201"/>
    <lineage>
        <taxon>Eukaryota</taxon>
        <taxon>Metazoa</taxon>
        <taxon>Chordata</taxon>
        <taxon>Craniata</taxon>
        <taxon>Vertebrata</taxon>
        <taxon>Euteleostomi</taxon>
        <taxon>Actinopterygii</taxon>
        <taxon>Neopterygii</taxon>
        <taxon>Teleostei</taxon>
        <taxon>Neoteleostei</taxon>
        <taxon>Acanthomorphata</taxon>
        <taxon>Gobiaria</taxon>
        <taxon>Gobiiformes</taxon>
        <taxon>Gobioidei</taxon>
        <taxon>Gobiidae</taxon>
        <taxon>Gobionellinae</taxon>
        <taxon>Mugilogobius</taxon>
    </lineage>
</organism>
<feature type="compositionally biased region" description="Basic and acidic residues" evidence="1">
    <location>
        <begin position="306"/>
        <end position="315"/>
    </location>
</feature>
<keyword evidence="3" id="KW-1185">Reference proteome</keyword>
<evidence type="ECO:0000313" key="2">
    <source>
        <dbReference type="EMBL" id="KAK7940266.1"/>
    </source>
</evidence>
<accession>A0AAW0QC24</accession>
<comment type="caution">
    <text evidence="2">The sequence shown here is derived from an EMBL/GenBank/DDBJ whole genome shotgun (WGS) entry which is preliminary data.</text>
</comment>
<feature type="compositionally biased region" description="Basic residues" evidence="1">
    <location>
        <begin position="94"/>
        <end position="105"/>
    </location>
</feature>
<sequence length="515" mass="56868">MAGVVAMASVMEDFDTLPCQKTCKVGESPVVKTITNYFSPVSKHVEKPFSPPRSNNIMDYFNRKGPSPINKALSPNQSKDNCQIGTSSMLKQPSSKRSRKANKMARKLVETAEDSSCIIVEEADSAESLTQCSAILGNDIAISLGQICSDASSSEPSSVQKGIESDQHKKTLFAKAKRKLLEDQPSAPEVKESEKLLDDISMEVNVGDASQLNNSTVTISFEDFVRSQDNELCEKDKSEAGNELQFIDTGDNNKEPCRHISPRVVTSSSTPKCGKAERKQFMAAFKQPSFDGTKNKATKNQGKLKQSGDKSEDVIDKVDEEEAETECTAVMEKKPDVVEVVAELDKNKEDLPKTSPSPPVVRRSRREAVIRQTNKPTVAEIHPKQTRKQLSIEDASPSNQDDVSPDEIESPIRIRFSRVQKSKEANASSTPLVSKNTKESKQSKQAKKLLEKAKARKQNKILAEEKTLRRSSRTEASVKRSYCEDEDSLICVEESTVTTLQSMPEKSKSKTHCGV</sequence>
<reference evidence="3" key="1">
    <citation type="submission" date="2024-04" db="EMBL/GenBank/DDBJ databases">
        <title>Salinicola lusitanus LLJ914,a marine bacterium isolated from the Okinawa Trough.</title>
        <authorList>
            <person name="Li J."/>
        </authorList>
    </citation>
    <scope>NUCLEOTIDE SEQUENCE [LARGE SCALE GENOMIC DNA]</scope>
</reference>
<gene>
    <name evidence="2" type="ORF">WMY93_003592</name>
</gene>
<name>A0AAW0QC24_9GOBI</name>
<feature type="region of interest" description="Disordered" evidence="1">
    <location>
        <begin position="285"/>
        <end position="315"/>
    </location>
</feature>
<feature type="compositionally biased region" description="Basic and acidic residues" evidence="1">
    <location>
        <begin position="436"/>
        <end position="453"/>
    </location>
</feature>
<evidence type="ECO:0000256" key="1">
    <source>
        <dbReference type="SAM" id="MobiDB-lite"/>
    </source>
</evidence>
<dbReference type="Proteomes" id="UP001460270">
    <property type="component" value="Unassembled WGS sequence"/>
</dbReference>
<feature type="region of interest" description="Disordered" evidence="1">
    <location>
        <begin position="75"/>
        <end position="105"/>
    </location>
</feature>
<dbReference type="AlphaFoldDB" id="A0AAW0QC24"/>
<feature type="compositionally biased region" description="Polar residues" evidence="1">
    <location>
        <begin position="425"/>
        <end position="435"/>
    </location>
</feature>
<feature type="compositionally biased region" description="Polar residues" evidence="1">
    <location>
        <begin position="75"/>
        <end position="93"/>
    </location>
</feature>
<dbReference type="EMBL" id="JBBPFD010000002">
    <property type="protein sequence ID" value="KAK7940266.1"/>
    <property type="molecule type" value="Genomic_DNA"/>
</dbReference>
<feature type="region of interest" description="Disordered" evidence="1">
    <location>
        <begin position="344"/>
        <end position="479"/>
    </location>
</feature>